<sequence>MHRIVLTWLSTARGGAEKSVVELADHLARFGLGVDVIWWRQGGPPCPAPGDGVRVLEACDIHTYRRHLATALGDGAGAVLISTQRTVTVDLLHRGAAPVLSVVHGIIQPDHPLRATDPASGELVEYPPDAWMSADLRAVDCWVGISSASAASIRGVLPAARVETIFNGVTVPERLPQRPPRGSVLRVAAVARAVPWKRLEDIIRAAAHPSLTGGVHLDLYGQVDASTLEALACEQGLSATFHGWVEDLPHRLAGADILVGAALVEGFGRCAIDAAGVGTPAILPRAGAGPEVVLDGLTGILYDPHTPGALVAALRRAVQADPAELDAMGRAARARARAWFSPQRCAVQYLDLAHELLARHRHLTGAAA</sequence>
<dbReference type="OrthoDB" id="9808602at2"/>
<evidence type="ECO:0000256" key="1">
    <source>
        <dbReference type="ARBA" id="ARBA00022676"/>
    </source>
</evidence>
<dbReference type="InterPro" id="IPR028098">
    <property type="entry name" value="Glyco_trans_4-like_N"/>
</dbReference>
<dbReference type="Gene3D" id="3.40.50.2000">
    <property type="entry name" value="Glycogen Phosphorylase B"/>
    <property type="match status" value="2"/>
</dbReference>
<keyword evidence="6" id="KW-1185">Reference proteome</keyword>
<dbReference type="Pfam" id="PF00534">
    <property type="entry name" value="Glycos_transf_1"/>
    <property type="match status" value="1"/>
</dbReference>
<dbReference type="SUPFAM" id="SSF53756">
    <property type="entry name" value="UDP-Glycosyltransferase/glycogen phosphorylase"/>
    <property type="match status" value="1"/>
</dbReference>
<dbReference type="PANTHER" id="PTHR12526">
    <property type="entry name" value="GLYCOSYLTRANSFERASE"/>
    <property type="match status" value="1"/>
</dbReference>
<accession>A0A367FQ38</accession>
<comment type="caution">
    <text evidence="5">The sequence shown here is derived from an EMBL/GenBank/DDBJ whole genome shotgun (WGS) entry which is preliminary data.</text>
</comment>
<dbReference type="CDD" id="cd03801">
    <property type="entry name" value="GT4_PimA-like"/>
    <property type="match status" value="1"/>
</dbReference>
<dbReference type="PANTHER" id="PTHR12526:SF635">
    <property type="entry name" value="GLYCOSYL TRANSFERASE GROUP 1"/>
    <property type="match status" value="1"/>
</dbReference>
<dbReference type="AlphaFoldDB" id="A0A367FQ38"/>
<dbReference type="InterPro" id="IPR001296">
    <property type="entry name" value="Glyco_trans_1"/>
</dbReference>
<feature type="domain" description="Glycosyltransferase subfamily 4-like N-terminal" evidence="4">
    <location>
        <begin position="14"/>
        <end position="169"/>
    </location>
</feature>
<gene>
    <name evidence="5" type="ORF">DQ384_05260</name>
</gene>
<evidence type="ECO:0000313" key="5">
    <source>
        <dbReference type="EMBL" id="RCG31952.1"/>
    </source>
</evidence>
<dbReference type="EMBL" id="QOIL01000003">
    <property type="protein sequence ID" value="RCG31952.1"/>
    <property type="molecule type" value="Genomic_DNA"/>
</dbReference>
<proteinExistence type="predicted"/>
<protein>
    <submittedName>
        <fullName evidence="5">Glycosyltransferase</fullName>
    </submittedName>
</protein>
<organism evidence="5 6">
    <name type="scientific">Sphaerisporangium album</name>
    <dbReference type="NCBI Taxonomy" id="509200"/>
    <lineage>
        <taxon>Bacteria</taxon>
        <taxon>Bacillati</taxon>
        <taxon>Actinomycetota</taxon>
        <taxon>Actinomycetes</taxon>
        <taxon>Streptosporangiales</taxon>
        <taxon>Streptosporangiaceae</taxon>
        <taxon>Sphaerisporangium</taxon>
    </lineage>
</organism>
<feature type="domain" description="Glycosyl transferase family 1" evidence="3">
    <location>
        <begin position="187"/>
        <end position="334"/>
    </location>
</feature>
<evidence type="ECO:0000313" key="6">
    <source>
        <dbReference type="Proteomes" id="UP000253094"/>
    </source>
</evidence>
<dbReference type="RefSeq" id="WP_114027567.1">
    <property type="nucleotide sequence ID" value="NZ_QOIL01000003.1"/>
</dbReference>
<dbReference type="GO" id="GO:0016757">
    <property type="term" value="F:glycosyltransferase activity"/>
    <property type="evidence" value="ECO:0007669"/>
    <property type="project" value="InterPro"/>
</dbReference>
<evidence type="ECO:0000259" key="3">
    <source>
        <dbReference type="Pfam" id="PF00534"/>
    </source>
</evidence>
<keyword evidence="1" id="KW-0328">Glycosyltransferase</keyword>
<reference evidence="5 6" key="1">
    <citation type="submission" date="2018-06" db="EMBL/GenBank/DDBJ databases">
        <title>Sphaerisporangium craniellae sp. nov., isolated from a marine sponge in the South China Sea.</title>
        <authorList>
            <person name="Li L."/>
        </authorList>
    </citation>
    <scope>NUCLEOTIDE SEQUENCE [LARGE SCALE GENOMIC DNA]</scope>
    <source>
        <strain evidence="5 6">CCTCC AA 208026</strain>
    </source>
</reference>
<evidence type="ECO:0000259" key="4">
    <source>
        <dbReference type="Pfam" id="PF13439"/>
    </source>
</evidence>
<dbReference type="Pfam" id="PF13439">
    <property type="entry name" value="Glyco_transf_4"/>
    <property type="match status" value="1"/>
</dbReference>
<keyword evidence="2 5" id="KW-0808">Transferase</keyword>
<dbReference type="Proteomes" id="UP000253094">
    <property type="component" value="Unassembled WGS sequence"/>
</dbReference>
<evidence type="ECO:0000256" key="2">
    <source>
        <dbReference type="ARBA" id="ARBA00022679"/>
    </source>
</evidence>
<name>A0A367FQ38_9ACTN</name>